<evidence type="ECO:0000313" key="3">
    <source>
        <dbReference type="Proteomes" id="UP000054735"/>
    </source>
</evidence>
<reference evidence="2 4" key="2">
    <citation type="submission" date="2018-06" db="EMBL/GenBank/DDBJ databases">
        <authorList>
            <consortium name="Pathogen Informatics"/>
            <person name="Doyle S."/>
        </authorList>
    </citation>
    <scope>NUCLEOTIDE SEQUENCE [LARGE SCALE GENOMIC DNA]</scope>
    <source>
        <strain evidence="2 4">NCTC12437</strain>
    </source>
</reference>
<dbReference type="STRING" id="28083.Lbir_1169"/>
<evidence type="ECO:0000313" key="4">
    <source>
        <dbReference type="Proteomes" id="UP000255066"/>
    </source>
</evidence>
<dbReference type="RefSeq" id="WP_058523255.1">
    <property type="nucleotide sequence ID" value="NZ_CAAAHV010000002.1"/>
</dbReference>
<accession>A0A378I6Z8</accession>
<dbReference type="EMBL" id="LNXT01000015">
    <property type="protein sequence ID" value="KTC72394.1"/>
    <property type="molecule type" value="Genomic_DNA"/>
</dbReference>
<evidence type="ECO:0000313" key="1">
    <source>
        <dbReference type="EMBL" id="KTC72394.1"/>
    </source>
</evidence>
<protein>
    <submittedName>
        <fullName evidence="2">Uncharacterized protein</fullName>
    </submittedName>
</protein>
<dbReference type="EMBL" id="UGNW01000001">
    <property type="protein sequence ID" value="STX30526.1"/>
    <property type="molecule type" value="Genomic_DNA"/>
</dbReference>
<reference evidence="1 3" key="1">
    <citation type="submission" date="2015-11" db="EMBL/GenBank/DDBJ databases">
        <title>Genomic analysis of 38 Legionella species identifies large and diverse effector repertoires.</title>
        <authorList>
            <person name="Burstein D."/>
            <person name="Amaro F."/>
            <person name="Zusman T."/>
            <person name="Lifshitz Z."/>
            <person name="Cohen O."/>
            <person name="Gilbert J.A."/>
            <person name="Pupko T."/>
            <person name="Shuman H.A."/>
            <person name="Segal G."/>
        </authorList>
    </citation>
    <scope>NUCLEOTIDE SEQUENCE [LARGE SCALE GENOMIC DNA]</scope>
    <source>
        <strain evidence="1 3">CDC#1407-AL-14</strain>
    </source>
</reference>
<dbReference type="Proteomes" id="UP000255066">
    <property type="component" value="Unassembled WGS sequence"/>
</dbReference>
<evidence type="ECO:0000313" key="2">
    <source>
        <dbReference type="EMBL" id="STX30526.1"/>
    </source>
</evidence>
<keyword evidence="3" id="KW-1185">Reference proteome</keyword>
<organism evidence="2 4">
    <name type="scientific">Legionella birminghamensis</name>
    <dbReference type="NCBI Taxonomy" id="28083"/>
    <lineage>
        <taxon>Bacteria</taxon>
        <taxon>Pseudomonadati</taxon>
        <taxon>Pseudomonadota</taxon>
        <taxon>Gammaproteobacteria</taxon>
        <taxon>Legionellales</taxon>
        <taxon>Legionellaceae</taxon>
        <taxon>Legionella</taxon>
    </lineage>
</organism>
<proteinExistence type="predicted"/>
<gene>
    <name evidence="1" type="ORF">Lbir_1169</name>
    <name evidence="2" type="ORF">NCTC12437_00283</name>
</gene>
<dbReference type="AlphaFoldDB" id="A0A378I6Z8"/>
<name>A0A378I6Z8_9GAMM</name>
<dbReference type="OrthoDB" id="9900994at2"/>
<dbReference type="Proteomes" id="UP000054735">
    <property type="component" value="Unassembled WGS sequence"/>
</dbReference>
<sequence length="448" mass="51591">MPSDKEVIRFGYQLNIRDVSVEGDCLKLDFQRGNFFETIKAKLKNVDGTIRFKRILWEGIDCLTIGEIRNYLKNKLFSAYTHSNAEGEITLKIVFPPPLLSDFFSDENTPNYPFIPGFIRMKEYLNKTLETSSEFKDLFFMETQCELPLENLLHQTYKEKALSTTIALSSDLPAEQRSYFLQKFSLDALNNYREGQPFVIYCPLSKFTTPDSLMRSALSFYEFSAYDYHLLEKHPVIWVIDGLDQIYQKHGVFNILSPFKNDFHVRNSHFLIALHTDIKPKPHYFDPIQRVRVMGPHDPRHVFFFNVAANHSAALSETPASSWVTLREPSTQTDAAEEPKLSKDYVAIQQLSALVQRKIEQYERHSQACLGINHQKKGNALRQAFDNAQNLGANASLYEFLNHKEKGTKSILEAFAYRRLGFFGKPNSLRVFEGQVSTLNSPQSHSLL</sequence>